<reference evidence="4" key="1">
    <citation type="submission" date="2020-04" db="EMBL/GenBank/DDBJ databases">
        <authorList>
            <person name="Zhang T."/>
        </authorList>
    </citation>
    <scope>NUCLEOTIDE SEQUENCE</scope>
    <source>
        <strain evidence="4">HKST-UBA02</strain>
    </source>
</reference>
<accession>A0A956NBV0</accession>
<dbReference type="GO" id="GO:0030976">
    <property type="term" value="F:thiamine pyrophosphate binding"/>
    <property type="evidence" value="ECO:0007669"/>
    <property type="project" value="InterPro"/>
</dbReference>
<gene>
    <name evidence="4" type="ORF">KDA27_10920</name>
</gene>
<dbReference type="AlphaFoldDB" id="A0A956NBV0"/>
<evidence type="ECO:0000313" key="4">
    <source>
        <dbReference type="EMBL" id="MCA9756302.1"/>
    </source>
</evidence>
<dbReference type="PANTHER" id="PTHR48084:SF4">
    <property type="entry name" value="2-OXOGLUTARATE OXIDOREDUCTASE SUBUNIT KORB"/>
    <property type="match status" value="1"/>
</dbReference>
<evidence type="ECO:0000313" key="5">
    <source>
        <dbReference type="Proteomes" id="UP000739538"/>
    </source>
</evidence>
<comment type="cofactor">
    <cofactor evidence="1">
        <name>[4Fe-4S] cluster</name>
        <dbReference type="ChEBI" id="CHEBI:49883"/>
    </cofactor>
</comment>
<evidence type="ECO:0000256" key="1">
    <source>
        <dbReference type="ARBA" id="ARBA00001966"/>
    </source>
</evidence>
<dbReference type="CDD" id="cd03375">
    <property type="entry name" value="TPP_OGFOR"/>
    <property type="match status" value="1"/>
</dbReference>
<dbReference type="NCBIfam" id="TIGR02177">
    <property type="entry name" value="PorB_KorB"/>
    <property type="match status" value="1"/>
</dbReference>
<dbReference type="InterPro" id="IPR029061">
    <property type="entry name" value="THDP-binding"/>
</dbReference>
<reference evidence="4" key="2">
    <citation type="journal article" date="2021" name="Microbiome">
        <title>Successional dynamics and alternative stable states in a saline activated sludge microbial community over 9 years.</title>
        <authorList>
            <person name="Wang Y."/>
            <person name="Ye J."/>
            <person name="Ju F."/>
            <person name="Liu L."/>
            <person name="Boyd J.A."/>
            <person name="Deng Y."/>
            <person name="Parks D.H."/>
            <person name="Jiang X."/>
            <person name="Yin X."/>
            <person name="Woodcroft B.J."/>
            <person name="Tyson G.W."/>
            <person name="Hugenholtz P."/>
            <person name="Polz M.F."/>
            <person name="Zhang T."/>
        </authorList>
    </citation>
    <scope>NUCLEOTIDE SEQUENCE</scope>
    <source>
        <strain evidence="4">HKST-UBA02</strain>
    </source>
</reference>
<feature type="domain" description="Thiamine pyrophosphate enzyme TPP-binding" evidence="3">
    <location>
        <begin position="50"/>
        <end position="197"/>
    </location>
</feature>
<comment type="caution">
    <text evidence="4">The sequence shown here is derived from an EMBL/GenBank/DDBJ whole genome shotgun (WGS) entry which is preliminary data.</text>
</comment>
<protein>
    <submittedName>
        <fullName evidence="4">2-oxoacid:ferredoxin oxidoreductase subunit beta</fullName>
    </submittedName>
</protein>
<sequence>MSTLTKKDFQSDQEVRWCPGCGDYAILSSFQTVLADLGIPKEKFVVVSGIGCASRFPYYMNTYGFHTIHGRAPAIATGVKLANPELSVWVVSGDGDALSIGASHLLHAMRRNIDIKVLMFNNRIYGLTKGQASPTSELAKRTKSTPMGSTDAPFNPMALALGANATFVARSVDVIGDHLRGVLHAAAAHRGSTFVEIFQNCNIFNDKAWVSWTDRAVRDDRLVDLVPGEPVVFGSAERRRGIKLDGLDPVLVEFEGDPPADILRWDPSRPDPSLSFLFAHLDQHQDFPLPIGIFRQMGATTYEDRVYGQLDIARQTSGPGDLQALLRSGTTWTVE</sequence>
<dbReference type="GO" id="GO:0016625">
    <property type="term" value="F:oxidoreductase activity, acting on the aldehyde or oxo group of donors, iron-sulfur protein as acceptor"/>
    <property type="evidence" value="ECO:0007669"/>
    <property type="project" value="UniProtKB-ARBA"/>
</dbReference>
<name>A0A956NBV0_UNCEI</name>
<organism evidence="4 5">
    <name type="scientific">Eiseniibacteriota bacterium</name>
    <dbReference type="NCBI Taxonomy" id="2212470"/>
    <lineage>
        <taxon>Bacteria</taxon>
        <taxon>Candidatus Eiseniibacteriota</taxon>
    </lineage>
</organism>
<evidence type="ECO:0000259" key="3">
    <source>
        <dbReference type="Pfam" id="PF02775"/>
    </source>
</evidence>
<evidence type="ECO:0000256" key="2">
    <source>
        <dbReference type="ARBA" id="ARBA00023002"/>
    </source>
</evidence>
<dbReference type="Proteomes" id="UP000739538">
    <property type="component" value="Unassembled WGS sequence"/>
</dbReference>
<dbReference type="InterPro" id="IPR051457">
    <property type="entry name" value="2-oxoacid:Fd_oxidoreductase"/>
</dbReference>
<proteinExistence type="predicted"/>
<dbReference type="EMBL" id="JAGQHS010000048">
    <property type="protein sequence ID" value="MCA9756302.1"/>
    <property type="molecule type" value="Genomic_DNA"/>
</dbReference>
<dbReference type="SUPFAM" id="SSF52518">
    <property type="entry name" value="Thiamin diphosphate-binding fold (THDP-binding)"/>
    <property type="match status" value="1"/>
</dbReference>
<dbReference type="GO" id="GO:0045333">
    <property type="term" value="P:cellular respiration"/>
    <property type="evidence" value="ECO:0007669"/>
    <property type="project" value="UniProtKB-ARBA"/>
</dbReference>
<dbReference type="Pfam" id="PF02775">
    <property type="entry name" value="TPP_enzyme_C"/>
    <property type="match status" value="1"/>
</dbReference>
<dbReference type="InterPro" id="IPR011896">
    <property type="entry name" value="OFOB"/>
</dbReference>
<keyword evidence="2" id="KW-0560">Oxidoreductase</keyword>
<dbReference type="PANTHER" id="PTHR48084">
    <property type="entry name" value="2-OXOGLUTARATE OXIDOREDUCTASE SUBUNIT KORB-RELATED"/>
    <property type="match status" value="1"/>
</dbReference>
<dbReference type="Gene3D" id="3.40.50.970">
    <property type="match status" value="1"/>
</dbReference>
<dbReference type="InterPro" id="IPR011766">
    <property type="entry name" value="TPP_enzyme_TPP-bd"/>
</dbReference>